<name>A0A819W486_9BILA</name>
<dbReference type="AlphaFoldDB" id="A0A819W486"/>
<reference evidence="1" key="1">
    <citation type="submission" date="2021-02" db="EMBL/GenBank/DDBJ databases">
        <authorList>
            <person name="Nowell W R."/>
        </authorList>
    </citation>
    <scope>NUCLEOTIDE SEQUENCE</scope>
</reference>
<evidence type="ECO:0000313" key="1">
    <source>
        <dbReference type="EMBL" id="CAF4118912.1"/>
    </source>
</evidence>
<gene>
    <name evidence="1" type="ORF">OKA104_LOCUS36618</name>
</gene>
<sequence>MMGMNDRSDKNHFFKREDNCFETFTLIWLETNINCDQKHEDIEEKLRTTINHIKKFDDLDKCKKYIEEASKDNKLVLLISGQSGQQLVPLIHQLQHISAIYIISEDKNNKTWARDFPKLKTVKKSLKNLTSQINEDYARQRRVHESECFNMFIGINEGGTSTTSINGQFVFSQLLIDCLLRLTSNEMDKNELIDYYEKEYEGSCVQLAKLNEFEKDYSPENALW</sequence>
<accession>A0A819W486</accession>
<proteinExistence type="predicted"/>
<evidence type="ECO:0000313" key="2">
    <source>
        <dbReference type="Proteomes" id="UP000663881"/>
    </source>
</evidence>
<comment type="caution">
    <text evidence="1">The sequence shown here is derived from an EMBL/GenBank/DDBJ whole genome shotgun (WGS) entry which is preliminary data.</text>
</comment>
<dbReference type="EMBL" id="CAJOAY010005760">
    <property type="protein sequence ID" value="CAF4118912.1"/>
    <property type="molecule type" value="Genomic_DNA"/>
</dbReference>
<dbReference type="Proteomes" id="UP000663881">
    <property type="component" value="Unassembled WGS sequence"/>
</dbReference>
<feature type="non-terminal residue" evidence="1">
    <location>
        <position position="224"/>
    </location>
</feature>
<protein>
    <submittedName>
        <fullName evidence="1">Uncharacterized protein</fullName>
    </submittedName>
</protein>
<organism evidence="1 2">
    <name type="scientific">Adineta steineri</name>
    <dbReference type="NCBI Taxonomy" id="433720"/>
    <lineage>
        <taxon>Eukaryota</taxon>
        <taxon>Metazoa</taxon>
        <taxon>Spiralia</taxon>
        <taxon>Gnathifera</taxon>
        <taxon>Rotifera</taxon>
        <taxon>Eurotatoria</taxon>
        <taxon>Bdelloidea</taxon>
        <taxon>Adinetida</taxon>
        <taxon>Adinetidae</taxon>
        <taxon>Adineta</taxon>
    </lineage>
</organism>